<gene>
    <name evidence="9" type="ORF">SCHPADRAFT_898032</name>
</gene>
<keyword evidence="4" id="KW-0408">Iron</keyword>
<dbReference type="InterPro" id="IPR015324">
    <property type="entry name" value="Ribosomal_Rsm22-like"/>
</dbReference>
<dbReference type="GO" id="GO:0003735">
    <property type="term" value="F:structural constituent of ribosome"/>
    <property type="evidence" value="ECO:0007669"/>
    <property type="project" value="TreeGrafter"/>
</dbReference>
<dbReference type="GO" id="GO:0006412">
    <property type="term" value="P:translation"/>
    <property type="evidence" value="ECO:0007669"/>
    <property type="project" value="InterPro"/>
</dbReference>
<evidence type="ECO:0000313" key="9">
    <source>
        <dbReference type="EMBL" id="KLO20780.1"/>
    </source>
</evidence>
<evidence type="ECO:0000256" key="6">
    <source>
        <dbReference type="ARBA" id="ARBA00023128"/>
    </source>
</evidence>
<feature type="region of interest" description="Disordered" evidence="8">
    <location>
        <begin position="69"/>
        <end position="98"/>
    </location>
</feature>
<dbReference type="Proteomes" id="UP000053477">
    <property type="component" value="Unassembled WGS sequence"/>
</dbReference>
<feature type="compositionally biased region" description="Basic and acidic residues" evidence="8">
    <location>
        <begin position="570"/>
        <end position="579"/>
    </location>
</feature>
<dbReference type="GO" id="GO:0005763">
    <property type="term" value="C:mitochondrial small ribosomal subunit"/>
    <property type="evidence" value="ECO:0007669"/>
    <property type="project" value="TreeGrafter"/>
</dbReference>
<dbReference type="InterPro" id="IPR052571">
    <property type="entry name" value="Mt_RNA_Methyltransferase"/>
</dbReference>
<dbReference type="GO" id="GO:0051536">
    <property type="term" value="F:iron-sulfur cluster binding"/>
    <property type="evidence" value="ECO:0007669"/>
    <property type="project" value="UniProtKB-KW"/>
</dbReference>
<dbReference type="PANTHER" id="PTHR13184:SF5">
    <property type="entry name" value="METHYLTRANSFERASE-LIKE PROTEIN 17, MITOCHONDRIAL"/>
    <property type="match status" value="1"/>
</dbReference>
<feature type="compositionally biased region" description="Basic and acidic residues" evidence="8">
    <location>
        <begin position="79"/>
        <end position="94"/>
    </location>
</feature>
<keyword evidence="5" id="KW-0411">Iron-sulfur</keyword>
<proteinExistence type="predicted"/>
<feature type="region of interest" description="Disordered" evidence="8">
    <location>
        <begin position="1"/>
        <end position="34"/>
    </location>
</feature>
<keyword evidence="3" id="KW-0809">Transit peptide</keyword>
<feature type="compositionally biased region" description="Basic and acidic residues" evidence="8">
    <location>
        <begin position="9"/>
        <end position="23"/>
    </location>
</feature>
<feature type="compositionally biased region" description="Basic and acidic residues" evidence="8">
    <location>
        <begin position="501"/>
        <end position="528"/>
    </location>
</feature>
<accession>A0A0H2S902</accession>
<evidence type="ECO:0000313" key="10">
    <source>
        <dbReference type="Proteomes" id="UP000053477"/>
    </source>
</evidence>
<protein>
    <submittedName>
        <fullName evidence="9">Rsm22-domain-containing protein</fullName>
    </submittedName>
</protein>
<evidence type="ECO:0000256" key="2">
    <source>
        <dbReference type="ARBA" id="ARBA00022723"/>
    </source>
</evidence>
<dbReference type="STRING" id="27342.A0A0H2S902"/>
<reference evidence="9 10" key="1">
    <citation type="submission" date="2015-04" db="EMBL/GenBank/DDBJ databases">
        <title>Complete genome sequence of Schizopora paradoxa KUC8140, a cosmopolitan wood degrader in East Asia.</title>
        <authorList>
            <consortium name="DOE Joint Genome Institute"/>
            <person name="Min B."/>
            <person name="Park H."/>
            <person name="Jang Y."/>
            <person name="Kim J.-J."/>
            <person name="Kim K.H."/>
            <person name="Pangilinan J."/>
            <person name="Lipzen A."/>
            <person name="Riley R."/>
            <person name="Grigoriev I.V."/>
            <person name="Spatafora J.W."/>
            <person name="Choi I.-G."/>
        </authorList>
    </citation>
    <scope>NUCLEOTIDE SEQUENCE [LARGE SCALE GENOMIC DNA]</scope>
    <source>
        <strain evidence="9 10">KUC8140</strain>
    </source>
</reference>
<evidence type="ECO:0000256" key="4">
    <source>
        <dbReference type="ARBA" id="ARBA00023004"/>
    </source>
</evidence>
<evidence type="ECO:0000256" key="8">
    <source>
        <dbReference type="SAM" id="MobiDB-lite"/>
    </source>
</evidence>
<comment type="subcellular location">
    <subcellularLocation>
        <location evidence="1">Mitochondrion</location>
    </subcellularLocation>
</comment>
<dbReference type="Pfam" id="PF09243">
    <property type="entry name" value="Rsm22"/>
    <property type="match status" value="1"/>
</dbReference>
<keyword evidence="6" id="KW-0496">Mitochondrion</keyword>
<dbReference type="GO" id="GO:0046872">
    <property type="term" value="F:metal ion binding"/>
    <property type="evidence" value="ECO:0007669"/>
    <property type="project" value="UniProtKB-KW"/>
</dbReference>
<dbReference type="PANTHER" id="PTHR13184">
    <property type="entry name" value="37S RIBOSOMAL PROTEIN S22"/>
    <property type="match status" value="1"/>
</dbReference>
<keyword evidence="10" id="KW-1185">Reference proteome</keyword>
<evidence type="ECO:0000256" key="3">
    <source>
        <dbReference type="ARBA" id="ARBA00022946"/>
    </source>
</evidence>
<dbReference type="AlphaFoldDB" id="A0A0H2S902"/>
<organism evidence="9 10">
    <name type="scientific">Schizopora paradoxa</name>
    <dbReference type="NCBI Taxonomy" id="27342"/>
    <lineage>
        <taxon>Eukaryota</taxon>
        <taxon>Fungi</taxon>
        <taxon>Dikarya</taxon>
        <taxon>Basidiomycota</taxon>
        <taxon>Agaricomycotina</taxon>
        <taxon>Agaricomycetes</taxon>
        <taxon>Hymenochaetales</taxon>
        <taxon>Schizoporaceae</taxon>
        <taxon>Schizopora</taxon>
    </lineage>
</organism>
<dbReference type="EMBL" id="KQ085882">
    <property type="protein sequence ID" value="KLO20780.1"/>
    <property type="molecule type" value="Genomic_DNA"/>
</dbReference>
<evidence type="ECO:0000256" key="1">
    <source>
        <dbReference type="ARBA" id="ARBA00004173"/>
    </source>
</evidence>
<keyword evidence="2" id="KW-0479">Metal-binding</keyword>
<comment type="function">
    <text evidence="7">Mitochondrial ribosome (mitoribosome) assembly factor. Binds at the interface of the head and body domains of the mitochondrial small ribosomal subunit (mt-SSU), occluding the mRNA channel and preventing compaction of the head domain towards the body. Probable inactive methyltransferase: retains the characteristic folding and ability to bind S-adenosyl-L-methionine, but it probably lost its methyltransferase activity.</text>
</comment>
<dbReference type="OrthoDB" id="421327at2759"/>
<sequence>MSRVSRPHARFDFHRSSRHEAHHTNPSLDIDDSMRDVLNVSDMRSLKQRGRQVPPLDGASTARELEELEYDETWEGSASEDHSVEESESTERKSARASFGSQRIGSVFLPLEMRNAVDRVVDDRQRPQLQENAKRLFHGDAHGRSDGWGSDYDPSYRSRRQAARHAEADGTAFATVALPSHYSAVSAVLHHVKVRLGNDWTLRHVLDWGSGAGSCIWAFLYAFQKGRTFGDSEPELSQAYIESYLAMDKRDGLTAMAKKLLKDANLGDTKIRWHRGFDDSEKIGRSMGRDTAAVSAFYLSSLPTPLARKELVKEMWSSGAEVLILIDHDTHAGFQSIAEARDFLLRMGRREFEDPDMVEKDLAGCHVVAPCPHDKSCPLLNACHERLVCSFSQRLQRPAFIRKTKNVRAGHEDVGYSYVVIRRGRRPEVATDIEDDKVTSSDTEIGASFDEQIRNEAFSWPRLVFPPIKNSGHVILDSCTPEGKIMRLTIPRSQGKQPYYDARKSSWGDIFPHEPKNPPQVRYEETSRKKGAAHQSSDIGKGNLKRKDSKVFSYDKLSSDLKDSKRRSRQERERRSHKD</sequence>
<dbReference type="InParanoid" id="A0A0H2S902"/>
<feature type="region of interest" description="Disordered" evidence="8">
    <location>
        <begin position="494"/>
        <end position="579"/>
    </location>
</feature>
<name>A0A0H2S902_9AGAM</name>
<evidence type="ECO:0000256" key="5">
    <source>
        <dbReference type="ARBA" id="ARBA00023014"/>
    </source>
</evidence>
<dbReference type="GO" id="GO:0008168">
    <property type="term" value="F:methyltransferase activity"/>
    <property type="evidence" value="ECO:0007669"/>
    <property type="project" value="InterPro"/>
</dbReference>
<evidence type="ECO:0000256" key="7">
    <source>
        <dbReference type="ARBA" id="ARBA00045681"/>
    </source>
</evidence>